<organism evidence="11">
    <name type="scientific">Platynereis dumerilii</name>
    <name type="common">Dumeril's clam worm</name>
    <dbReference type="NCBI Taxonomy" id="6359"/>
    <lineage>
        <taxon>Eukaryota</taxon>
        <taxon>Metazoa</taxon>
        <taxon>Spiralia</taxon>
        <taxon>Lophotrochozoa</taxon>
        <taxon>Annelida</taxon>
        <taxon>Polychaeta</taxon>
        <taxon>Errantia</taxon>
        <taxon>Phyllodocida</taxon>
        <taxon>Nereididae</taxon>
        <taxon>Platynereis</taxon>
    </lineage>
</organism>
<dbReference type="AlphaFoldDB" id="A5HKM6"/>
<dbReference type="PROSITE" id="PS50071">
    <property type="entry name" value="HOMEOBOX_2"/>
    <property type="match status" value="1"/>
</dbReference>
<keyword evidence="4 6" id="KW-0371">Homeobox</keyword>
<dbReference type="SMART" id="SM00389">
    <property type="entry name" value="HOX"/>
    <property type="match status" value="1"/>
</dbReference>
<feature type="region of interest" description="Disordered" evidence="9">
    <location>
        <begin position="213"/>
        <end position="250"/>
    </location>
</feature>
<dbReference type="FunFam" id="1.10.10.60:FF:000098">
    <property type="entry name" value="Transcription factor LBX1"/>
    <property type="match status" value="1"/>
</dbReference>
<feature type="compositionally biased region" description="Acidic residues" evidence="9">
    <location>
        <begin position="167"/>
        <end position="185"/>
    </location>
</feature>
<reference evidence="11" key="1">
    <citation type="journal article" date="2008" name="Dev. Biol.">
        <title>Complementary striped expression patterns of NK homeobox genes during segment formation in the annelid Platynereis.</title>
        <authorList>
            <person name="Saudemont A."/>
            <person name="Dray N."/>
            <person name="Hudry B."/>
            <person name="Le Gouar M."/>
            <person name="Vervoort M."/>
            <person name="Balavoine G."/>
        </authorList>
    </citation>
    <scope>NUCLEOTIDE SEQUENCE</scope>
</reference>
<feature type="region of interest" description="Disordered" evidence="9">
    <location>
        <begin position="106"/>
        <end position="125"/>
    </location>
</feature>
<keyword evidence="8" id="KW-0175">Coiled coil</keyword>
<dbReference type="EMBL" id="EF535839">
    <property type="protein sequence ID" value="ABQ10642.2"/>
    <property type="molecule type" value="mRNA"/>
</dbReference>
<dbReference type="PROSITE" id="PS00027">
    <property type="entry name" value="HOMEOBOX_1"/>
    <property type="match status" value="1"/>
</dbReference>
<evidence type="ECO:0000256" key="5">
    <source>
        <dbReference type="ARBA" id="ARBA00023242"/>
    </source>
</evidence>
<feature type="compositionally biased region" description="Low complexity" evidence="9">
    <location>
        <begin position="355"/>
        <end position="370"/>
    </location>
</feature>
<protein>
    <submittedName>
        <fullName evidence="11">Homeodomain protein Lbx</fullName>
    </submittedName>
</protein>
<feature type="compositionally biased region" description="Basic and acidic residues" evidence="9">
    <location>
        <begin position="400"/>
        <end position="470"/>
    </location>
</feature>
<dbReference type="InterPro" id="IPR017970">
    <property type="entry name" value="Homeobox_CS"/>
</dbReference>
<name>A5HKM6_PLADU</name>
<evidence type="ECO:0000313" key="11">
    <source>
        <dbReference type="EMBL" id="ABQ10642.2"/>
    </source>
</evidence>
<dbReference type="SUPFAM" id="SSF46689">
    <property type="entry name" value="Homeodomain-like"/>
    <property type="match status" value="1"/>
</dbReference>
<evidence type="ECO:0000256" key="9">
    <source>
        <dbReference type="SAM" id="MobiDB-lite"/>
    </source>
</evidence>
<evidence type="ECO:0000256" key="2">
    <source>
        <dbReference type="ARBA" id="ARBA00022473"/>
    </source>
</evidence>
<feature type="compositionally biased region" description="Polar residues" evidence="9">
    <location>
        <begin position="371"/>
        <end position="381"/>
    </location>
</feature>
<sequence>MATAHAGGRDRYEPIKRLGMVQVQPPRNPNKPLTSFFISDILNSSSNAQERKDLNPQHKASLPATLTSPSGSRKRHGSHTGSHPGSERFHPYLIAHHGHVFGPGVHPYGPTAVSPQSSSSSSPGVCRGVAPVPLVGHGALSPGGSFVRPWADSPPPRSESCPSENRGDEDDEDDDDDGEDEEIRVDDDQPKLIPKGNSVSPLDALLQMTSKTFDGLDSQNQGGDDANRRDQLSLFSKNTPPKKRRKSRTAFTNQQIYELEKRFLYQKYLTPADRDEIAGQLGLSNAQVITWFQNRRAKLKRDLEELKADVTAAKSIDGETTPPIFDSEDEYQAYKNLKKNGCPSEGSSSHAIHQGSPKSPSGSSSHSGAPNNISLSVSINTAAQMAAASRAASNMAAAARESHENRENRVHDELRDESHGLRDESQGLRDDMHDLHRDSSAQNRSYDRSHDRSHDQSHHVHRKLDLDSDQRSASPEVSVTSPPSAASSRSSSPVTSS</sequence>
<dbReference type="InterPro" id="IPR001356">
    <property type="entry name" value="HD"/>
</dbReference>
<feature type="compositionally biased region" description="Low complexity" evidence="9">
    <location>
        <begin position="106"/>
        <end position="123"/>
    </location>
</feature>
<proteinExistence type="evidence at transcript level"/>
<dbReference type="Gene3D" id="1.10.10.60">
    <property type="entry name" value="Homeodomain-like"/>
    <property type="match status" value="1"/>
</dbReference>
<reference evidence="11" key="2">
    <citation type="submission" date="2014-06" db="EMBL/GenBank/DDBJ databases">
        <authorList>
            <person name="Saudemont A."/>
            <person name="Balavoine G."/>
        </authorList>
    </citation>
    <scope>NUCLEOTIDE SEQUENCE</scope>
</reference>
<dbReference type="CDD" id="cd00086">
    <property type="entry name" value="homeodomain"/>
    <property type="match status" value="1"/>
</dbReference>
<feature type="compositionally biased region" description="Polar residues" evidence="9">
    <location>
        <begin position="213"/>
        <end position="222"/>
    </location>
</feature>
<feature type="region of interest" description="Disordered" evidence="9">
    <location>
        <begin position="1"/>
        <end position="35"/>
    </location>
</feature>
<keyword evidence="5 6" id="KW-0539">Nucleus</keyword>
<dbReference type="GO" id="GO:0005634">
    <property type="term" value="C:nucleus"/>
    <property type="evidence" value="ECO:0007669"/>
    <property type="project" value="UniProtKB-SubCell"/>
</dbReference>
<dbReference type="PANTHER" id="PTHR24336">
    <property type="entry name" value="TRANSCRIPTION FACTOR LBX"/>
    <property type="match status" value="1"/>
</dbReference>
<dbReference type="InterPro" id="IPR051892">
    <property type="entry name" value="LBX_TF"/>
</dbReference>
<evidence type="ECO:0000259" key="10">
    <source>
        <dbReference type="PROSITE" id="PS50071"/>
    </source>
</evidence>
<dbReference type="GO" id="GO:1990837">
    <property type="term" value="F:sequence-specific double-stranded DNA binding"/>
    <property type="evidence" value="ECO:0007669"/>
    <property type="project" value="TreeGrafter"/>
</dbReference>
<feature type="coiled-coil region" evidence="8">
    <location>
        <begin position="289"/>
        <end position="316"/>
    </location>
</feature>
<evidence type="ECO:0000256" key="6">
    <source>
        <dbReference type="PROSITE-ProRule" id="PRU00108"/>
    </source>
</evidence>
<evidence type="ECO:0000256" key="8">
    <source>
        <dbReference type="SAM" id="Coils"/>
    </source>
</evidence>
<comment type="subcellular location">
    <subcellularLocation>
        <location evidence="1 6 7">Nucleus</location>
    </subcellularLocation>
</comment>
<feature type="domain" description="Homeobox" evidence="10">
    <location>
        <begin position="242"/>
        <end position="302"/>
    </location>
</feature>
<dbReference type="GO" id="GO:0000981">
    <property type="term" value="F:DNA-binding transcription factor activity, RNA polymerase II-specific"/>
    <property type="evidence" value="ECO:0007669"/>
    <property type="project" value="InterPro"/>
</dbReference>
<feature type="region of interest" description="Disordered" evidence="9">
    <location>
        <begin position="145"/>
        <end position="201"/>
    </location>
</feature>
<feature type="DNA-binding region" description="Homeobox" evidence="6">
    <location>
        <begin position="244"/>
        <end position="303"/>
    </location>
</feature>
<feature type="compositionally biased region" description="Low complexity" evidence="9">
    <location>
        <begin position="472"/>
        <end position="497"/>
    </location>
</feature>
<feature type="compositionally biased region" description="Basic and acidic residues" evidence="9">
    <location>
        <begin position="7"/>
        <end position="16"/>
    </location>
</feature>
<evidence type="ECO:0000256" key="1">
    <source>
        <dbReference type="ARBA" id="ARBA00004123"/>
    </source>
</evidence>
<feature type="compositionally biased region" description="Low complexity" evidence="9">
    <location>
        <begin position="382"/>
        <end position="399"/>
    </location>
</feature>
<feature type="region of interest" description="Disordered" evidence="9">
    <location>
        <begin position="47"/>
        <end position="89"/>
    </location>
</feature>
<dbReference type="PANTHER" id="PTHR24336:SF8">
    <property type="entry name" value="LADYBIRD EARLY-RELATED"/>
    <property type="match status" value="1"/>
</dbReference>
<dbReference type="InterPro" id="IPR009057">
    <property type="entry name" value="Homeodomain-like_sf"/>
</dbReference>
<keyword evidence="2" id="KW-0217">Developmental protein</keyword>
<keyword evidence="3 6" id="KW-0238">DNA-binding</keyword>
<dbReference type="Pfam" id="PF00046">
    <property type="entry name" value="Homeodomain"/>
    <property type="match status" value="1"/>
</dbReference>
<accession>A5HKM6</accession>
<evidence type="ECO:0000256" key="3">
    <source>
        <dbReference type="ARBA" id="ARBA00023125"/>
    </source>
</evidence>
<evidence type="ECO:0000256" key="4">
    <source>
        <dbReference type="ARBA" id="ARBA00023155"/>
    </source>
</evidence>
<evidence type="ECO:0000256" key="7">
    <source>
        <dbReference type="RuleBase" id="RU000682"/>
    </source>
</evidence>
<feature type="region of interest" description="Disordered" evidence="9">
    <location>
        <begin position="336"/>
        <end position="497"/>
    </location>
</feature>